<dbReference type="SMART" id="SM00347">
    <property type="entry name" value="HTH_MARR"/>
    <property type="match status" value="1"/>
</dbReference>
<evidence type="ECO:0000313" key="2">
    <source>
        <dbReference type="EMBL" id="XBP95282.1"/>
    </source>
</evidence>
<dbReference type="PRINTS" id="PR00598">
    <property type="entry name" value="HTHMARR"/>
</dbReference>
<dbReference type="SUPFAM" id="SSF46785">
    <property type="entry name" value="Winged helix' DNA-binding domain"/>
    <property type="match status" value="1"/>
</dbReference>
<dbReference type="PANTHER" id="PTHR33164:SF94">
    <property type="entry name" value="TRANSCRIPTIONAL REGULATORY PROTEIN-RELATED"/>
    <property type="match status" value="1"/>
</dbReference>
<dbReference type="Gene3D" id="1.10.10.10">
    <property type="entry name" value="Winged helix-like DNA-binding domain superfamily/Winged helix DNA-binding domain"/>
    <property type="match status" value="1"/>
</dbReference>
<feature type="domain" description="HTH marR-type" evidence="1">
    <location>
        <begin position="9"/>
        <end position="143"/>
    </location>
</feature>
<gene>
    <name evidence="3" type="ORF">ABUL08_07830</name>
    <name evidence="2" type="ORF">VK199_07785</name>
</gene>
<reference evidence="3" key="2">
    <citation type="submission" date="2024-06" db="EMBL/GenBank/DDBJ databases">
        <title>Micromonospora mangrovi CCTCC AA 2012012 genome sequences.</title>
        <authorList>
            <person name="Gao J."/>
        </authorList>
    </citation>
    <scope>NUCLEOTIDE SEQUENCE</scope>
    <source>
        <strain evidence="3">CCTCC AA 2012012</strain>
    </source>
</reference>
<protein>
    <submittedName>
        <fullName evidence="3">MarR family transcriptional regulator</fullName>
    </submittedName>
</protein>
<dbReference type="GO" id="GO:0006950">
    <property type="term" value="P:response to stress"/>
    <property type="evidence" value="ECO:0007669"/>
    <property type="project" value="TreeGrafter"/>
</dbReference>
<dbReference type="EMBL" id="CP159342">
    <property type="protein sequence ID" value="XCH75985.1"/>
    <property type="molecule type" value="Genomic_DNA"/>
</dbReference>
<evidence type="ECO:0000313" key="3">
    <source>
        <dbReference type="EMBL" id="XCH75985.1"/>
    </source>
</evidence>
<dbReference type="GO" id="GO:0003700">
    <property type="term" value="F:DNA-binding transcription factor activity"/>
    <property type="evidence" value="ECO:0007669"/>
    <property type="project" value="InterPro"/>
</dbReference>
<sequence>MQPPARGSETAAVEALMAASRAFVGLAARSLADLDAEVTLPQFRAMVVLATRGPQRSVDISAELRVAPSTGTRMCDRLIRKGLVRRSRSTSDRRVVRLRLTPDGRDLVQEVIRRRREELSAIVAATATYWQPAVTEALTAFAAAAGELPEQEWWLGFATPDEPEPEA</sequence>
<name>A0AAU8HHB3_9ACTN</name>
<dbReference type="EMBL" id="CP157762">
    <property type="protein sequence ID" value="XBP95282.1"/>
    <property type="molecule type" value="Genomic_DNA"/>
</dbReference>
<dbReference type="InterPro" id="IPR000835">
    <property type="entry name" value="HTH_MarR-typ"/>
</dbReference>
<proteinExistence type="predicted"/>
<evidence type="ECO:0000259" key="1">
    <source>
        <dbReference type="PROSITE" id="PS50995"/>
    </source>
</evidence>
<organism evidence="3">
    <name type="scientific">Micromonospora sp. CCTCC AA 2012012</name>
    <dbReference type="NCBI Taxonomy" id="3111921"/>
    <lineage>
        <taxon>Bacteria</taxon>
        <taxon>Bacillati</taxon>
        <taxon>Actinomycetota</taxon>
        <taxon>Actinomycetes</taxon>
        <taxon>Micromonosporales</taxon>
        <taxon>Micromonosporaceae</taxon>
        <taxon>Micromonospora</taxon>
    </lineage>
</organism>
<dbReference type="InterPro" id="IPR036390">
    <property type="entry name" value="WH_DNA-bd_sf"/>
</dbReference>
<reference evidence="2" key="1">
    <citation type="submission" date="2024-01" db="EMBL/GenBank/DDBJ databases">
        <title>The genome sequence of Micromonospora mangrovi CCTCC AA 2012012.</title>
        <authorList>
            <person name="Gao J."/>
        </authorList>
    </citation>
    <scope>NUCLEOTIDE SEQUENCE</scope>
    <source>
        <strain evidence="2">CCTCC AA 2012012</strain>
    </source>
</reference>
<dbReference type="Pfam" id="PF01047">
    <property type="entry name" value="MarR"/>
    <property type="match status" value="1"/>
</dbReference>
<dbReference type="PANTHER" id="PTHR33164">
    <property type="entry name" value="TRANSCRIPTIONAL REGULATOR, MARR FAMILY"/>
    <property type="match status" value="1"/>
</dbReference>
<accession>A0AAU8HHB3</accession>
<dbReference type="InterPro" id="IPR036388">
    <property type="entry name" value="WH-like_DNA-bd_sf"/>
</dbReference>
<dbReference type="AlphaFoldDB" id="A0AAU8HHB3"/>
<dbReference type="InterPro" id="IPR039422">
    <property type="entry name" value="MarR/SlyA-like"/>
</dbReference>
<dbReference type="RefSeq" id="WP_350935953.1">
    <property type="nucleotide sequence ID" value="NZ_CP157762.1"/>
</dbReference>
<dbReference type="PROSITE" id="PS50995">
    <property type="entry name" value="HTH_MARR_2"/>
    <property type="match status" value="1"/>
</dbReference>